<evidence type="ECO:0000313" key="4">
    <source>
        <dbReference type="Proteomes" id="UP000009168"/>
    </source>
</evidence>
<feature type="compositionally biased region" description="Low complexity" evidence="2">
    <location>
        <begin position="190"/>
        <end position="203"/>
    </location>
</feature>
<feature type="compositionally biased region" description="Polar residues" evidence="2">
    <location>
        <begin position="235"/>
        <end position="245"/>
    </location>
</feature>
<gene>
    <name evidence="3" type="ORF">TTHERM_00410230</name>
</gene>
<keyword evidence="4" id="KW-1185">Reference proteome</keyword>
<feature type="region of interest" description="Disordered" evidence="2">
    <location>
        <begin position="160"/>
        <end position="204"/>
    </location>
</feature>
<dbReference type="GeneID" id="7836060"/>
<feature type="compositionally biased region" description="Polar residues" evidence="2">
    <location>
        <begin position="122"/>
        <end position="132"/>
    </location>
</feature>
<dbReference type="OMA" id="VINQNIM"/>
<organism evidence="3 4">
    <name type="scientific">Tetrahymena thermophila (strain SB210)</name>
    <dbReference type="NCBI Taxonomy" id="312017"/>
    <lineage>
        <taxon>Eukaryota</taxon>
        <taxon>Sar</taxon>
        <taxon>Alveolata</taxon>
        <taxon>Ciliophora</taxon>
        <taxon>Intramacronucleata</taxon>
        <taxon>Oligohymenophorea</taxon>
        <taxon>Hymenostomatida</taxon>
        <taxon>Tetrahymenina</taxon>
        <taxon>Tetrahymenidae</taxon>
        <taxon>Tetrahymena</taxon>
    </lineage>
</organism>
<feature type="region of interest" description="Disordered" evidence="2">
    <location>
        <begin position="316"/>
        <end position="344"/>
    </location>
</feature>
<feature type="region of interest" description="Disordered" evidence="2">
    <location>
        <begin position="120"/>
        <end position="148"/>
    </location>
</feature>
<feature type="region of interest" description="Disordered" evidence="2">
    <location>
        <begin position="217"/>
        <end position="245"/>
    </location>
</feature>
<feature type="compositionally biased region" description="Low complexity" evidence="2">
    <location>
        <begin position="333"/>
        <end position="344"/>
    </location>
</feature>
<accession>I7MFT3</accession>
<protein>
    <submittedName>
        <fullName evidence="3">Uncharacterized protein</fullName>
    </submittedName>
</protein>
<dbReference type="InParanoid" id="I7MFT3"/>
<reference evidence="4" key="1">
    <citation type="journal article" date="2006" name="PLoS Biol.">
        <title>Macronuclear genome sequence of the ciliate Tetrahymena thermophila, a model eukaryote.</title>
        <authorList>
            <person name="Eisen J.A."/>
            <person name="Coyne R.S."/>
            <person name="Wu M."/>
            <person name="Wu D."/>
            <person name="Thiagarajan M."/>
            <person name="Wortman J.R."/>
            <person name="Badger J.H."/>
            <person name="Ren Q."/>
            <person name="Amedeo P."/>
            <person name="Jones K.M."/>
            <person name="Tallon L.J."/>
            <person name="Delcher A.L."/>
            <person name="Salzberg S.L."/>
            <person name="Silva J.C."/>
            <person name="Haas B.J."/>
            <person name="Majoros W.H."/>
            <person name="Farzad M."/>
            <person name="Carlton J.M."/>
            <person name="Smith R.K. Jr."/>
            <person name="Garg J."/>
            <person name="Pearlman R.E."/>
            <person name="Karrer K.M."/>
            <person name="Sun L."/>
            <person name="Manning G."/>
            <person name="Elde N.C."/>
            <person name="Turkewitz A.P."/>
            <person name="Asai D.J."/>
            <person name="Wilkes D.E."/>
            <person name="Wang Y."/>
            <person name="Cai H."/>
            <person name="Collins K."/>
            <person name="Stewart B.A."/>
            <person name="Lee S.R."/>
            <person name="Wilamowska K."/>
            <person name="Weinberg Z."/>
            <person name="Ruzzo W.L."/>
            <person name="Wloga D."/>
            <person name="Gaertig J."/>
            <person name="Frankel J."/>
            <person name="Tsao C.-C."/>
            <person name="Gorovsky M.A."/>
            <person name="Keeling P.J."/>
            <person name="Waller R.F."/>
            <person name="Patron N.J."/>
            <person name="Cherry J.M."/>
            <person name="Stover N.A."/>
            <person name="Krieger C.J."/>
            <person name="del Toro C."/>
            <person name="Ryder H.F."/>
            <person name="Williamson S.C."/>
            <person name="Barbeau R.A."/>
            <person name="Hamilton E.P."/>
            <person name="Orias E."/>
        </authorList>
    </citation>
    <scope>NUCLEOTIDE SEQUENCE [LARGE SCALE GENOMIC DNA]</scope>
    <source>
        <strain evidence="4">SB210</strain>
    </source>
</reference>
<dbReference type="KEGG" id="tet:TTHERM_00410230"/>
<dbReference type="HOGENOM" id="CLU_362303_0_0_1"/>
<keyword evidence="1" id="KW-0175">Coiled coil</keyword>
<feature type="compositionally biased region" description="Polar residues" evidence="2">
    <location>
        <begin position="160"/>
        <end position="169"/>
    </location>
</feature>
<dbReference type="RefSeq" id="XP_001020816.1">
    <property type="nucleotide sequence ID" value="XM_001020816.2"/>
</dbReference>
<feature type="coiled-coil region" evidence="1">
    <location>
        <begin position="357"/>
        <end position="433"/>
    </location>
</feature>
<feature type="coiled-coil region" evidence="1">
    <location>
        <begin position="25"/>
        <end position="62"/>
    </location>
</feature>
<dbReference type="EMBL" id="GG662612">
    <property type="protein sequence ID" value="EAS00571.1"/>
    <property type="molecule type" value="Genomic_DNA"/>
</dbReference>
<feature type="compositionally biased region" description="Low complexity" evidence="2">
    <location>
        <begin position="133"/>
        <end position="144"/>
    </location>
</feature>
<evidence type="ECO:0000256" key="2">
    <source>
        <dbReference type="SAM" id="MobiDB-lite"/>
    </source>
</evidence>
<name>I7MFT3_TETTS</name>
<dbReference type="AlphaFoldDB" id="I7MFT3"/>
<proteinExistence type="predicted"/>
<feature type="compositionally biased region" description="Polar residues" evidence="2">
    <location>
        <begin position="316"/>
        <end position="332"/>
    </location>
</feature>
<evidence type="ECO:0000313" key="3">
    <source>
        <dbReference type="EMBL" id="EAS00571.1"/>
    </source>
</evidence>
<dbReference type="Proteomes" id="UP000009168">
    <property type="component" value="Unassembled WGS sequence"/>
</dbReference>
<sequence length="772" mass="89690">MTTPKAKTNSLLYAKLINKKRNQSAVDIEKDLNLMEQQQQALQNSQNQQQILKLNNENQSNNCSFDQNKSIGYFSKQSDAYYGNMDKKSQDNLDYINSLMNSLKQKEIRNNQKKIAMHNRTKSSMGQYSSTPSQQNQAKQSSQNDLNMSTNTLRHTDAANSHQTSFELQSKTHRNSNLSSNKLDSKEENQNQPSSQNQIQQKSLSHRSLNETLPIFSKQKQSEKSSDALQKSAHDTSQSDCQKVQGQHNNLSFKIDSGRNSIQKQYQQHQQLNQLNNLESLSAHETNQSTGVSVQKTDQAQFLQFLGNYVTYLSQPDESPSYTSSKPSTQAYQNNFFNSQNSGLGSNNNRYLQNSQIQNIQIQNEQLIKENMIYKQTCEKILGEKKELQYQKNLQQLEISKLMTQKTEDKNKIAQLENVIKQMQQKYNEVVFKLKHTQDNLAKLTIDRENDHYTLKYALQQLQSQQQKSSEMSTFKSNSKNSYSSQNFNYSSKGKESMNELKFDDFENNSHFFSVHNQKYGQQQKMLKPKSHLNFQKVPLNMNRSNFQQEDIYEGEGIHNNTGIFNYSNPNIVAEVNEIEKQNMSIKPQVINQNIMNFGQIQDNEQEIEYVTDDNLFNEQYEAENQYQQYEMQHPQIIDKQKFINYNNLTQMQQSNKKYHSLHMRNPSNDEKGNISESFYQNYLQNQMIHEINNKSQYQQGEQIITNPKMQKQDIQFKSKGNILKNSSISNSQQSSKINFNSSNLIIPSGDYYHDLSQAELQNNSLSIHQLE</sequence>
<evidence type="ECO:0000256" key="1">
    <source>
        <dbReference type="SAM" id="Coils"/>
    </source>
</evidence>